<evidence type="ECO:0000313" key="3">
    <source>
        <dbReference type="Proteomes" id="UP000204235"/>
    </source>
</evidence>
<name>W8CZE3_9CAUD</name>
<dbReference type="EMBL" id="KF623294">
    <property type="protein sequence ID" value="AGX01812.1"/>
    <property type="molecule type" value="Genomic_DNA"/>
</dbReference>
<keyword evidence="3" id="KW-1185">Reference proteome</keyword>
<feature type="region of interest" description="Disordered" evidence="1">
    <location>
        <begin position="60"/>
        <end position="81"/>
    </location>
</feature>
<protein>
    <submittedName>
        <fullName evidence="2">Uncharacterized protein</fullName>
    </submittedName>
</protein>
<sequence length="81" mass="9439">MENKEEHLPLTTLTTEKGPDPVSDKVKQVANQLVQRYVRQQKLEEQAKKDPMFNLRVALLRGNPNRSNGTSWNLPGKKRRW</sequence>
<organism evidence="2 3">
    <name type="scientific">Erwinia phage PhiEaH1</name>
    <dbReference type="NCBI Taxonomy" id="1401669"/>
    <lineage>
        <taxon>Viruses</taxon>
        <taxon>Duplodnaviria</taxon>
        <taxon>Heunggongvirae</taxon>
        <taxon>Uroviricota</taxon>
        <taxon>Caudoviricetes</taxon>
        <taxon>Chimalliviridae</taxon>
        <taxon>Iapetusvirus</taxon>
        <taxon>Iapetusvirus EaH1</taxon>
    </lineage>
</organism>
<accession>W8CZE3</accession>
<reference evidence="2 3" key="1">
    <citation type="journal article" date="2014" name="FEMS Microbiol. Lett.">
        <title>The genome of the Erwinia amylovora phage PhiEaH1 reveals greater diversity and broadens the applicability of phages for the treatment of fire blight.</title>
        <authorList>
            <person name="Meczker K."/>
            <person name="Domotor D."/>
            <person name="Vass J."/>
            <person name="Rakhely G."/>
            <person name="Schneider G."/>
            <person name="Kovacs T."/>
        </authorList>
    </citation>
    <scope>NUCLEOTIDE SEQUENCE [LARGE SCALE GENOMIC DNA]</scope>
</reference>
<evidence type="ECO:0000313" key="2">
    <source>
        <dbReference type="EMBL" id="AGX01812.1"/>
    </source>
</evidence>
<feature type="region of interest" description="Disordered" evidence="1">
    <location>
        <begin position="1"/>
        <end position="23"/>
    </location>
</feature>
<feature type="compositionally biased region" description="Polar residues" evidence="1">
    <location>
        <begin position="64"/>
        <end position="73"/>
    </location>
</feature>
<dbReference type="KEGG" id="vg:18500989"/>
<dbReference type="RefSeq" id="YP_009010143.1">
    <property type="nucleotide sequence ID" value="NC_023610.1"/>
</dbReference>
<proteinExistence type="predicted"/>
<dbReference type="Proteomes" id="UP000204235">
    <property type="component" value="Segment"/>
</dbReference>
<dbReference type="GeneID" id="18500989"/>
<evidence type="ECO:0000256" key="1">
    <source>
        <dbReference type="SAM" id="MobiDB-lite"/>
    </source>
</evidence>